<proteinExistence type="predicted"/>
<dbReference type="AlphaFoldDB" id="A0A9W6R505"/>
<dbReference type="EMBL" id="BSTI01000014">
    <property type="protein sequence ID" value="GLY69061.1"/>
    <property type="molecule type" value="Genomic_DNA"/>
</dbReference>
<reference evidence="1" key="1">
    <citation type="submission" date="2023-03" db="EMBL/GenBank/DDBJ databases">
        <title>Amycolatopsis taiwanensis NBRC 103393.</title>
        <authorList>
            <person name="Ichikawa N."/>
            <person name="Sato H."/>
            <person name="Tonouchi N."/>
        </authorList>
    </citation>
    <scope>NUCLEOTIDE SEQUENCE</scope>
    <source>
        <strain evidence="1">NBRC 103393</strain>
    </source>
</reference>
<accession>A0A9W6R505</accession>
<dbReference type="RefSeq" id="WP_027944722.1">
    <property type="nucleotide sequence ID" value="NZ_BSTI01000014.1"/>
</dbReference>
<comment type="caution">
    <text evidence="1">The sequence shown here is derived from an EMBL/GenBank/DDBJ whole genome shotgun (WGS) entry which is preliminary data.</text>
</comment>
<organism evidence="1 2">
    <name type="scientific">Amycolatopsis taiwanensis</name>
    <dbReference type="NCBI Taxonomy" id="342230"/>
    <lineage>
        <taxon>Bacteria</taxon>
        <taxon>Bacillati</taxon>
        <taxon>Actinomycetota</taxon>
        <taxon>Actinomycetes</taxon>
        <taxon>Pseudonocardiales</taxon>
        <taxon>Pseudonocardiaceae</taxon>
        <taxon>Amycolatopsis</taxon>
    </lineage>
</organism>
<evidence type="ECO:0000313" key="2">
    <source>
        <dbReference type="Proteomes" id="UP001165136"/>
    </source>
</evidence>
<dbReference type="Proteomes" id="UP001165136">
    <property type="component" value="Unassembled WGS sequence"/>
</dbReference>
<protein>
    <submittedName>
        <fullName evidence="1">Uncharacterized protein</fullName>
    </submittedName>
</protein>
<gene>
    <name evidence="1" type="ORF">Atai01_56800</name>
</gene>
<name>A0A9W6R505_9PSEU</name>
<evidence type="ECO:0000313" key="1">
    <source>
        <dbReference type="EMBL" id="GLY69061.1"/>
    </source>
</evidence>
<keyword evidence="2" id="KW-1185">Reference proteome</keyword>
<sequence length="111" mass="12115">MSSIVAFDNGEVFLKSATFDRIMEQAGGLVATEAAREVLASAIAVGALWPERVNDAQRLEVIRAVWTAASQVRAEAAIAPSGQLVVDQVDELTAELRRRYPKLGGHRLRRQ</sequence>